<feature type="domain" description="HTH tetR-type" evidence="5">
    <location>
        <begin position="9"/>
        <end position="69"/>
    </location>
</feature>
<organism evidence="6">
    <name type="scientific">Nakamurella sp. A5-74</name>
    <dbReference type="NCBI Taxonomy" id="3158264"/>
    <lineage>
        <taxon>Bacteria</taxon>
        <taxon>Bacillati</taxon>
        <taxon>Actinomycetota</taxon>
        <taxon>Actinomycetes</taxon>
        <taxon>Nakamurellales</taxon>
        <taxon>Nakamurellaceae</taxon>
        <taxon>Nakamurella</taxon>
    </lineage>
</organism>
<name>A0AAU8DL91_9ACTN</name>
<accession>A0AAU8DL91</accession>
<dbReference type="InterPro" id="IPR050109">
    <property type="entry name" value="HTH-type_TetR-like_transc_reg"/>
</dbReference>
<dbReference type="SUPFAM" id="SSF48498">
    <property type="entry name" value="Tetracyclin repressor-like, C-terminal domain"/>
    <property type="match status" value="1"/>
</dbReference>
<keyword evidence="3" id="KW-0804">Transcription</keyword>
<protein>
    <submittedName>
        <fullName evidence="6">TetR/AcrR family transcriptional regulator</fullName>
    </submittedName>
</protein>
<evidence type="ECO:0000259" key="5">
    <source>
        <dbReference type="PROSITE" id="PS50977"/>
    </source>
</evidence>
<dbReference type="InterPro" id="IPR036271">
    <property type="entry name" value="Tet_transcr_reg_TetR-rel_C_sf"/>
</dbReference>
<evidence type="ECO:0000256" key="3">
    <source>
        <dbReference type="ARBA" id="ARBA00023163"/>
    </source>
</evidence>
<dbReference type="SUPFAM" id="SSF46689">
    <property type="entry name" value="Homeodomain-like"/>
    <property type="match status" value="1"/>
</dbReference>
<proteinExistence type="predicted"/>
<reference evidence="6" key="1">
    <citation type="submission" date="2024-05" db="EMBL/GenBank/DDBJ databases">
        <authorList>
            <person name="Cai S.Y."/>
            <person name="Jin L.M."/>
            <person name="Li H.R."/>
        </authorList>
    </citation>
    <scope>NUCLEOTIDE SEQUENCE</scope>
    <source>
        <strain evidence="6">A5-74</strain>
    </source>
</reference>
<dbReference type="AlphaFoldDB" id="A0AAU8DL91"/>
<dbReference type="PANTHER" id="PTHR30055:SF209">
    <property type="entry name" value="POSSIBLE TRANSCRIPTIONAL REGULATORY PROTEIN (PROBABLY TETR-FAMILY)"/>
    <property type="match status" value="1"/>
</dbReference>
<dbReference type="PROSITE" id="PS50977">
    <property type="entry name" value="HTH_TETR_2"/>
    <property type="match status" value="1"/>
</dbReference>
<dbReference type="Pfam" id="PF00440">
    <property type="entry name" value="TetR_N"/>
    <property type="match status" value="1"/>
</dbReference>
<gene>
    <name evidence="6" type="ORF">ABLG96_13375</name>
</gene>
<dbReference type="PANTHER" id="PTHR30055">
    <property type="entry name" value="HTH-TYPE TRANSCRIPTIONAL REGULATOR RUTR"/>
    <property type="match status" value="1"/>
</dbReference>
<evidence type="ECO:0000256" key="1">
    <source>
        <dbReference type="ARBA" id="ARBA00023015"/>
    </source>
</evidence>
<dbReference type="RefSeq" id="WP_353647870.1">
    <property type="nucleotide sequence ID" value="NZ_CP159218.1"/>
</dbReference>
<evidence type="ECO:0000256" key="2">
    <source>
        <dbReference type="ARBA" id="ARBA00023125"/>
    </source>
</evidence>
<dbReference type="GO" id="GO:0000976">
    <property type="term" value="F:transcription cis-regulatory region binding"/>
    <property type="evidence" value="ECO:0007669"/>
    <property type="project" value="TreeGrafter"/>
</dbReference>
<dbReference type="GO" id="GO:0003700">
    <property type="term" value="F:DNA-binding transcription factor activity"/>
    <property type="evidence" value="ECO:0007669"/>
    <property type="project" value="TreeGrafter"/>
</dbReference>
<dbReference type="InterPro" id="IPR025996">
    <property type="entry name" value="MT1864/Rv1816-like_C"/>
</dbReference>
<dbReference type="InterPro" id="IPR009057">
    <property type="entry name" value="Homeodomain-like_sf"/>
</dbReference>
<dbReference type="Pfam" id="PF13305">
    <property type="entry name" value="TetR_C_33"/>
    <property type="match status" value="1"/>
</dbReference>
<dbReference type="InterPro" id="IPR001647">
    <property type="entry name" value="HTH_TetR"/>
</dbReference>
<sequence>MARPRIHDDALRDQLLDVAAQEIAGHGPDALSMRGLAVTAGTSTRAVYTLFGGKPELMAELCDRASADLGRSQLSVALSDDPAADLMELGRNYRHWALTNQHSFAILFGGAVDSILPVDFDGSPRFDSMTPLSDAVHRLLARLGSAADPNAVVLSLWVVVHGFVTLELNGLILAPDDVVAQLFETNTRATLSAWTSGAAG</sequence>
<keyword evidence="1" id="KW-0805">Transcription regulation</keyword>
<evidence type="ECO:0000256" key="4">
    <source>
        <dbReference type="PROSITE-ProRule" id="PRU00335"/>
    </source>
</evidence>
<feature type="DNA-binding region" description="H-T-H motif" evidence="4">
    <location>
        <begin position="32"/>
        <end position="51"/>
    </location>
</feature>
<evidence type="ECO:0000313" key="6">
    <source>
        <dbReference type="EMBL" id="XCG62255.1"/>
    </source>
</evidence>
<keyword evidence="2 4" id="KW-0238">DNA-binding</keyword>
<dbReference type="EMBL" id="CP159218">
    <property type="protein sequence ID" value="XCG62255.1"/>
    <property type="molecule type" value="Genomic_DNA"/>
</dbReference>
<dbReference type="Gene3D" id="1.10.357.10">
    <property type="entry name" value="Tetracycline Repressor, domain 2"/>
    <property type="match status" value="1"/>
</dbReference>